<gene>
    <name evidence="5" type="ORF">EHJ13_22105</name>
</gene>
<evidence type="ECO:0000313" key="5">
    <source>
        <dbReference type="EMBL" id="NCH90102.1"/>
    </source>
</evidence>
<sequence>MADANTKAKTASKSTRTRKSAAASEALTQALATAPVQYIPVNRLVKSPLNVRTIPYPTDSVASLADSINAVGLLQNLVVHDMPEGFHGVAAGGRRLAALNLLIERGIYTGEKTVPVKVVPEELAVAASMIENGERRDMHPAEQIVGFRTLAAKGKTPAQIGDMFGYSSRHVQRCLKLTNLAPTLLDALAKDELTLEQCQALVLEDDQARQVQIRESLKQQYGNMQFPAALIKSRIVEKEIPSSSPLFRFVGAEAYQAAGHALRTDLFSMDDEGYADRAVVESLALGRLEEEAKRIQQGEGWAWSEFRLDKVSNWGPDTRTYELTYLIPDYTPEEETEMAGLAAAIDVAETHDDEYALQQRIEDIEAQAFLRLLTPELVSAHGVVVSLDEGEFYVQRGVLRVADVKAKAEGSQENVTSIQSATSPKKEKADAFPATVVQALSSERTLAVQAALALQPKVAVALLTWTFSQQVFNGIQQGRNPLKASLTCPHWSLTRNAPSGEGGKAWLELCARREDYLTRFPADWKDSFTWLLAWQDEDISALLGFCVAWGIDGVQERLYGRTDRSPLDGLEAALGFDLRDWWQPTAAGYFSKISRPQICASLADAGFTGLARDAEKMKKGDAAELAEAQIASTRWVPDWMCRPQPEATATEQADHTETDHAA</sequence>
<dbReference type="EMBL" id="RPBY01000019">
    <property type="protein sequence ID" value="NCH90102.1"/>
    <property type="molecule type" value="Genomic_DNA"/>
</dbReference>
<comment type="caution">
    <text evidence="5">The sequence shown here is derived from an EMBL/GenBank/DDBJ whole genome shotgun (WGS) entry which is preliminary data.</text>
</comment>
<feature type="domain" description="ParB-like N-terminal" evidence="4">
    <location>
        <begin position="37"/>
        <end position="133"/>
    </location>
</feature>
<dbReference type="SMART" id="SM00470">
    <property type="entry name" value="ParB"/>
    <property type="match status" value="1"/>
</dbReference>
<dbReference type="InterPro" id="IPR050336">
    <property type="entry name" value="Chromosome_partition/occlusion"/>
</dbReference>
<dbReference type="Gene3D" id="1.10.10.2830">
    <property type="match status" value="1"/>
</dbReference>
<reference evidence="5" key="1">
    <citation type="submission" date="2018-11" db="EMBL/GenBank/DDBJ databases">
        <title>Genomics analysis of Putative Virulence Factors on Adhesion and Cytotoxicity for Cronobacter spp.</title>
        <authorList>
            <person name="Cui J."/>
        </authorList>
    </citation>
    <scope>NUCLEOTIDE SEQUENCE</scope>
    <source>
        <strain evidence="5">SD69</strain>
    </source>
</reference>
<dbReference type="Pfam" id="PF02195">
    <property type="entry name" value="ParB_N"/>
    <property type="match status" value="1"/>
</dbReference>
<organism evidence="5 6">
    <name type="scientific">Cronobacter dublinensis</name>
    <dbReference type="NCBI Taxonomy" id="413497"/>
    <lineage>
        <taxon>Bacteria</taxon>
        <taxon>Pseudomonadati</taxon>
        <taxon>Pseudomonadota</taxon>
        <taxon>Gammaproteobacteria</taxon>
        <taxon>Enterobacterales</taxon>
        <taxon>Enterobacteriaceae</taxon>
        <taxon>Cronobacter</taxon>
    </lineage>
</organism>
<dbReference type="FunFam" id="1.10.10.2830:FF:000001">
    <property type="entry name" value="Chromosome partitioning protein ParB"/>
    <property type="match status" value="1"/>
</dbReference>
<evidence type="ECO:0000313" key="6">
    <source>
        <dbReference type="Proteomes" id="UP000778262"/>
    </source>
</evidence>
<dbReference type="RefSeq" id="WP_105641029.1">
    <property type="nucleotide sequence ID" value="NZ_NRNP01000021.1"/>
</dbReference>
<dbReference type="Proteomes" id="UP000778262">
    <property type="component" value="Unassembled WGS sequence"/>
</dbReference>
<dbReference type="PANTHER" id="PTHR33375:SF7">
    <property type="entry name" value="CHROMOSOME 2-PARTITIONING PROTEIN PARB-RELATED"/>
    <property type="match status" value="1"/>
</dbReference>
<dbReference type="SUPFAM" id="SSF110849">
    <property type="entry name" value="ParB/Sulfiredoxin"/>
    <property type="match status" value="1"/>
</dbReference>
<evidence type="ECO:0000256" key="3">
    <source>
        <dbReference type="SAM" id="MobiDB-lite"/>
    </source>
</evidence>
<name>A0A9Q4XQT9_9ENTR</name>
<dbReference type="PANTHER" id="PTHR33375">
    <property type="entry name" value="CHROMOSOME-PARTITIONING PROTEIN PARB-RELATED"/>
    <property type="match status" value="1"/>
</dbReference>
<feature type="region of interest" description="Disordered" evidence="3">
    <location>
        <begin position="1"/>
        <end position="21"/>
    </location>
</feature>
<proteinExistence type="inferred from homology"/>
<evidence type="ECO:0000256" key="2">
    <source>
        <dbReference type="ARBA" id="ARBA00074268"/>
    </source>
</evidence>
<dbReference type="InterPro" id="IPR036086">
    <property type="entry name" value="ParB/Sulfiredoxin_sf"/>
</dbReference>
<evidence type="ECO:0000256" key="1">
    <source>
        <dbReference type="ARBA" id="ARBA00006295"/>
    </source>
</evidence>
<dbReference type="Pfam" id="PF17762">
    <property type="entry name" value="HTH_ParB"/>
    <property type="match status" value="1"/>
</dbReference>
<feature type="compositionally biased region" description="Low complexity" evidence="3">
    <location>
        <begin position="7"/>
        <end position="21"/>
    </location>
</feature>
<protein>
    <recommendedName>
        <fullName evidence="2">Uncharacterized protein YubM</fullName>
    </recommendedName>
</protein>
<dbReference type="GO" id="GO:0005694">
    <property type="term" value="C:chromosome"/>
    <property type="evidence" value="ECO:0007669"/>
    <property type="project" value="TreeGrafter"/>
</dbReference>
<dbReference type="InterPro" id="IPR041468">
    <property type="entry name" value="HTH_ParB/Spo0J"/>
</dbReference>
<comment type="similarity">
    <text evidence="1">Belongs to the ParB family.</text>
</comment>
<dbReference type="GO" id="GO:0007059">
    <property type="term" value="P:chromosome segregation"/>
    <property type="evidence" value="ECO:0007669"/>
    <property type="project" value="TreeGrafter"/>
</dbReference>
<dbReference type="InterPro" id="IPR003115">
    <property type="entry name" value="ParB_N"/>
</dbReference>
<dbReference type="AlphaFoldDB" id="A0A9Q4XQT9"/>
<dbReference type="CDD" id="cd16406">
    <property type="entry name" value="ParB_N_like"/>
    <property type="match status" value="1"/>
</dbReference>
<dbReference type="Gene3D" id="3.90.1530.30">
    <property type="match status" value="1"/>
</dbReference>
<dbReference type="SUPFAM" id="SSF109709">
    <property type="entry name" value="KorB DNA-binding domain-like"/>
    <property type="match status" value="1"/>
</dbReference>
<accession>A0A9Q4XQT9</accession>
<evidence type="ECO:0000259" key="4">
    <source>
        <dbReference type="SMART" id="SM00470"/>
    </source>
</evidence>